<keyword evidence="2" id="KW-1185">Reference proteome</keyword>
<proteinExistence type="predicted"/>
<dbReference type="EMBL" id="CAVMJV010000032">
    <property type="protein sequence ID" value="CAK5077604.1"/>
    <property type="molecule type" value="Genomic_DNA"/>
</dbReference>
<accession>A0ACB0ZF83</accession>
<comment type="caution">
    <text evidence="1">The sequence shown here is derived from an EMBL/GenBank/DDBJ whole genome shotgun (WGS) entry which is preliminary data.</text>
</comment>
<name>A0ACB0ZF83_MELEN</name>
<reference evidence="1" key="1">
    <citation type="submission" date="2023-11" db="EMBL/GenBank/DDBJ databases">
        <authorList>
            <person name="Poullet M."/>
        </authorList>
    </citation>
    <scope>NUCLEOTIDE SEQUENCE</scope>
    <source>
        <strain evidence="1">E1834</strain>
    </source>
</reference>
<evidence type="ECO:0000313" key="1">
    <source>
        <dbReference type="EMBL" id="CAK5077604.1"/>
    </source>
</evidence>
<gene>
    <name evidence="1" type="ORF">MENTE1834_LOCUS24537</name>
</gene>
<evidence type="ECO:0000313" key="2">
    <source>
        <dbReference type="Proteomes" id="UP001497535"/>
    </source>
</evidence>
<sequence>MKSVESISTVGHSVTLKEIIEECRAFMANKSEALYIVKEKMSEVKKEVPTVNTVEKLKCSKNTESENESECKKEWTKPNVKYQQNFIQKKCSHCGRFGHWRMQFKFLNDKEYQPRRQWNNGNNHHQVLHIRMCLTPLAHLDRP</sequence>
<dbReference type="Proteomes" id="UP001497535">
    <property type="component" value="Unassembled WGS sequence"/>
</dbReference>
<protein>
    <submittedName>
        <fullName evidence="1">Uncharacterized protein</fullName>
    </submittedName>
</protein>
<organism evidence="1 2">
    <name type="scientific">Meloidogyne enterolobii</name>
    <name type="common">Root-knot nematode worm</name>
    <name type="synonym">Meloidogyne mayaguensis</name>
    <dbReference type="NCBI Taxonomy" id="390850"/>
    <lineage>
        <taxon>Eukaryota</taxon>
        <taxon>Metazoa</taxon>
        <taxon>Ecdysozoa</taxon>
        <taxon>Nematoda</taxon>
        <taxon>Chromadorea</taxon>
        <taxon>Rhabditida</taxon>
        <taxon>Tylenchina</taxon>
        <taxon>Tylenchomorpha</taxon>
        <taxon>Tylenchoidea</taxon>
        <taxon>Meloidogynidae</taxon>
        <taxon>Meloidogyninae</taxon>
        <taxon>Meloidogyne</taxon>
    </lineage>
</organism>